<dbReference type="Proteomes" id="UP001213799">
    <property type="component" value="Unassembled WGS sequence"/>
</dbReference>
<evidence type="ECO:0000313" key="1">
    <source>
        <dbReference type="EMBL" id="KAJ5603628.1"/>
    </source>
</evidence>
<keyword evidence="2" id="KW-1185">Reference proteome</keyword>
<reference evidence="1" key="2">
    <citation type="submission" date="2023-01" db="EMBL/GenBank/DDBJ databases">
        <authorList>
            <person name="Petersen C."/>
        </authorList>
    </citation>
    <scope>NUCLEOTIDE SEQUENCE</scope>
    <source>
        <strain evidence="1">IBT 12815</strain>
    </source>
</reference>
<reference evidence="1" key="1">
    <citation type="journal article" date="2023" name="IMA Fungus">
        <title>Comparative genomic study of the Penicillium genus elucidates a diverse pangenome and 15 lateral gene transfer events.</title>
        <authorList>
            <person name="Petersen C."/>
            <person name="Sorensen T."/>
            <person name="Nielsen M.R."/>
            <person name="Sondergaard T.E."/>
            <person name="Sorensen J.L."/>
            <person name="Fitzpatrick D.A."/>
            <person name="Frisvad J.C."/>
            <person name="Nielsen K.L."/>
        </authorList>
    </citation>
    <scope>NUCLEOTIDE SEQUENCE</scope>
    <source>
        <strain evidence="1">IBT 12815</strain>
    </source>
</reference>
<dbReference type="RefSeq" id="XP_056753426.1">
    <property type="nucleotide sequence ID" value="XM_056897641.1"/>
</dbReference>
<sequence>MATYLDKADQDKLAGVVQLMLEDDLKYYPKHYFRANVQATSDIKIWSPSRWFLRSIFQQGINLDSQGNIHGLAVLAL</sequence>
<dbReference type="GeneID" id="81587883"/>
<dbReference type="EMBL" id="JAQJAE010000003">
    <property type="protein sequence ID" value="KAJ5603628.1"/>
    <property type="molecule type" value="Genomic_DNA"/>
</dbReference>
<organism evidence="1 2">
    <name type="scientific">Penicillium hordei</name>
    <dbReference type="NCBI Taxonomy" id="40994"/>
    <lineage>
        <taxon>Eukaryota</taxon>
        <taxon>Fungi</taxon>
        <taxon>Dikarya</taxon>
        <taxon>Ascomycota</taxon>
        <taxon>Pezizomycotina</taxon>
        <taxon>Eurotiomycetes</taxon>
        <taxon>Eurotiomycetidae</taxon>
        <taxon>Eurotiales</taxon>
        <taxon>Aspergillaceae</taxon>
        <taxon>Penicillium</taxon>
    </lineage>
</organism>
<dbReference type="AlphaFoldDB" id="A0AAD6E7W0"/>
<accession>A0AAD6E7W0</accession>
<gene>
    <name evidence="1" type="ORF">N7537_006584</name>
</gene>
<proteinExistence type="predicted"/>
<protein>
    <submittedName>
        <fullName evidence="1">Uncharacterized protein</fullName>
    </submittedName>
</protein>
<comment type="caution">
    <text evidence="1">The sequence shown here is derived from an EMBL/GenBank/DDBJ whole genome shotgun (WGS) entry which is preliminary data.</text>
</comment>
<evidence type="ECO:0000313" key="2">
    <source>
        <dbReference type="Proteomes" id="UP001213799"/>
    </source>
</evidence>
<name>A0AAD6E7W0_9EURO</name>